<dbReference type="Proteomes" id="UP000789920">
    <property type="component" value="Unassembled WGS sequence"/>
</dbReference>
<organism evidence="1 2">
    <name type="scientific">Racocetra persica</name>
    <dbReference type="NCBI Taxonomy" id="160502"/>
    <lineage>
        <taxon>Eukaryota</taxon>
        <taxon>Fungi</taxon>
        <taxon>Fungi incertae sedis</taxon>
        <taxon>Mucoromycota</taxon>
        <taxon>Glomeromycotina</taxon>
        <taxon>Glomeromycetes</taxon>
        <taxon>Diversisporales</taxon>
        <taxon>Gigasporaceae</taxon>
        <taxon>Racocetra</taxon>
    </lineage>
</organism>
<name>A0ACA9KNX3_9GLOM</name>
<reference evidence="1" key="1">
    <citation type="submission" date="2021-06" db="EMBL/GenBank/DDBJ databases">
        <authorList>
            <person name="Kallberg Y."/>
            <person name="Tangrot J."/>
            <person name="Rosling A."/>
        </authorList>
    </citation>
    <scope>NUCLEOTIDE SEQUENCE</scope>
    <source>
        <strain evidence="1">MA461A</strain>
    </source>
</reference>
<evidence type="ECO:0000313" key="1">
    <source>
        <dbReference type="EMBL" id="CAG8484884.1"/>
    </source>
</evidence>
<accession>A0ACA9KNX3</accession>
<keyword evidence="2" id="KW-1185">Reference proteome</keyword>
<protein>
    <submittedName>
        <fullName evidence="1">3353_t:CDS:1</fullName>
    </submittedName>
</protein>
<proteinExistence type="predicted"/>
<sequence length="523" mass="60574">MENNEVKHAIFDLDGTLLDTETIYYEILTTLFEEFGSNYSWEIHSKQADSTRDESNRILIREINQQRERQSKEPLSEKEIEEFKEFREKNKETFSSVKFMINAEDLVKYFSSNNINIALATSSRRKNYSLKTENKELFKLFGDNVVCGNEVGKSKPEPDIFIAALRKMLGADASKEADSSLFAKCLVFENSVQGVKAALAAGMKVVWVQDPRMNYDEKNRLHSSASAKQIEEAYKKIVEKKRRNKNYFVLEKRTQEYELAHSILSNTKLRSEYDRQENFSKDFIKNYKKDFAGITNEEKLNEYYNKHILNRLGSVPMDVNYQQVDINMDNMDIDHEADIDNKKREYRELEKEKNEIIEKIKTKTKGEVEGVDEKPHPQKGTGRARSGSPYNPQNRGGGITFGPTGQESRSLDINKKFKQSVFQSLLGEKMRKKEIIIVDKIAFANYKTKEAEKFLVFLPVKKTSILLVLSNEEENKEKIIYSFRNLSYAKVSDSKLVNFSQVLSSNYLVFTHSAFSEVEKRLG</sequence>
<dbReference type="EMBL" id="CAJVQC010000973">
    <property type="protein sequence ID" value="CAG8484884.1"/>
    <property type="molecule type" value="Genomic_DNA"/>
</dbReference>
<comment type="caution">
    <text evidence="1">The sequence shown here is derived from an EMBL/GenBank/DDBJ whole genome shotgun (WGS) entry which is preliminary data.</text>
</comment>
<gene>
    <name evidence="1" type="ORF">RPERSI_LOCUS1140</name>
</gene>
<evidence type="ECO:0000313" key="2">
    <source>
        <dbReference type="Proteomes" id="UP000789920"/>
    </source>
</evidence>